<accession>B4GES7</accession>
<feature type="compositionally biased region" description="Low complexity" evidence="3">
    <location>
        <begin position="380"/>
        <end position="433"/>
    </location>
</feature>
<dbReference type="PhylomeDB" id="B4GES7"/>
<keyword evidence="2" id="KW-0964">Secreted</keyword>
<sequence length="433" mass="49677">MLPLGLVCLLLLVELALAVGPTGVDFRAYNYCDEKLCPEGTTHVACKAREKTLGKKCSMDADIIPIEGKLQDSLVDRINELRDKVAQGGFSGLTAAAKMATMTWDPELAYLAGFNVQTCDPHLDKCRNTLVYSTVGQSVAYRGLSSKHRELVEIIYNAIGLWYREHEVTAMDDILNYIGPHFGAASAGEDAPPSAAGEEVAPVARRRSGKILKRKSPLGQKPNVQKRKSPLRQKTKVQKRTSPTLKKTKIQKRKSPLRQKPKVQLRLMPTIGHKAQKVQQQKEQQQKEQQKEPQKEQQKEQQKDQQKEPQKEQQKEPQKELQKEPQKELQKELQKKQQQKAPQKEQQKGQQKVLQKEQQKVEQQLRQVAVKQQLERAERPLQQQQQQMGRPMQQQMERPLQQQQMGRPLQQQQQMGRPLQQHQQQMGRPLQQH</sequence>
<evidence type="ECO:0000256" key="1">
    <source>
        <dbReference type="ARBA" id="ARBA00004613"/>
    </source>
</evidence>
<evidence type="ECO:0000259" key="5">
    <source>
        <dbReference type="SMART" id="SM00198"/>
    </source>
</evidence>
<comment type="subcellular location">
    <subcellularLocation>
        <location evidence="1">Secreted</location>
    </subcellularLocation>
</comment>
<feature type="chain" id="PRO_5002803574" evidence="4">
    <location>
        <begin position="19"/>
        <end position="433"/>
    </location>
</feature>
<organism evidence="7">
    <name type="scientific">Drosophila persimilis</name>
    <name type="common">Fruit fly</name>
    <dbReference type="NCBI Taxonomy" id="7234"/>
    <lineage>
        <taxon>Eukaryota</taxon>
        <taxon>Metazoa</taxon>
        <taxon>Ecdysozoa</taxon>
        <taxon>Arthropoda</taxon>
        <taxon>Hexapoda</taxon>
        <taxon>Insecta</taxon>
        <taxon>Pterygota</taxon>
        <taxon>Neoptera</taxon>
        <taxon>Endopterygota</taxon>
        <taxon>Diptera</taxon>
        <taxon>Brachycera</taxon>
        <taxon>Muscomorpha</taxon>
        <taxon>Ephydroidea</taxon>
        <taxon>Drosophilidae</taxon>
        <taxon>Drosophila</taxon>
        <taxon>Sophophora</taxon>
    </lineage>
</organism>
<proteinExistence type="predicted"/>
<dbReference type="SMART" id="SM00198">
    <property type="entry name" value="SCP"/>
    <property type="match status" value="1"/>
</dbReference>
<feature type="compositionally biased region" description="Basic residues" evidence="3">
    <location>
        <begin position="246"/>
        <end position="263"/>
    </location>
</feature>
<dbReference type="OrthoDB" id="414826at2759"/>
<dbReference type="eggNOG" id="KOG3017">
    <property type="taxonomic scope" value="Eukaryota"/>
</dbReference>
<keyword evidence="4" id="KW-0732">Signal</keyword>
<dbReference type="HOGENOM" id="CLU_633513_0_0_1"/>
<keyword evidence="7" id="KW-1185">Reference proteome</keyword>
<name>B4GES7_DROPE</name>
<dbReference type="Pfam" id="PF00188">
    <property type="entry name" value="CAP"/>
    <property type="match status" value="1"/>
</dbReference>
<dbReference type="InterPro" id="IPR035940">
    <property type="entry name" value="CAP_sf"/>
</dbReference>
<feature type="region of interest" description="Disordered" evidence="3">
    <location>
        <begin position="186"/>
        <end position="358"/>
    </location>
</feature>
<feature type="compositionally biased region" description="Basic residues" evidence="3">
    <location>
        <begin position="224"/>
        <end position="239"/>
    </location>
</feature>
<reference evidence="6 7" key="1">
    <citation type="journal article" date="2007" name="Nature">
        <title>Evolution of genes and genomes on the Drosophila phylogeny.</title>
        <authorList>
            <consortium name="Drosophila 12 Genomes Consortium"/>
            <person name="Clark A.G."/>
            <person name="Eisen M.B."/>
            <person name="Smith D.R."/>
            <person name="Bergman C.M."/>
            <person name="Oliver B."/>
            <person name="Markow T.A."/>
            <person name="Kaufman T.C."/>
            <person name="Kellis M."/>
            <person name="Gelbart W."/>
            <person name="Iyer V.N."/>
            <person name="Pollard D.A."/>
            <person name="Sackton T.B."/>
            <person name="Larracuente A.M."/>
            <person name="Singh N.D."/>
            <person name="Abad J.P."/>
            <person name="Abt D.N."/>
            <person name="Adryan B."/>
            <person name="Aguade M."/>
            <person name="Akashi H."/>
            <person name="Anderson W.W."/>
            <person name="Aquadro C.F."/>
            <person name="Ardell D.H."/>
            <person name="Arguello R."/>
            <person name="Artieri C.G."/>
            <person name="Barbash D.A."/>
            <person name="Barker D."/>
            <person name="Barsanti P."/>
            <person name="Batterham P."/>
            <person name="Batzoglou S."/>
            <person name="Begun D."/>
            <person name="Bhutkar A."/>
            <person name="Blanco E."/>
            <person name="Bosak S.A."/>
            <person name="Bradley R.K."/>
            <person name="Brand A.D."/>
            <person name="Brent M.R."/>
            <person name="Brooks A.N."/>
            <person name="Brown R.H."/>
            <person name="Butlin R.K."/>
            <person name="Caggese C."/>
            <person name="Calvi B.R."/>
            <person name="Bernardo de Carvalho A."/>
            <person name="Caspi A."/>
            <person name="Castrezana S."/>
            <person name="Celniker S.E."/>
            <person name="Chang J.L."/>
            <person name="Chapple C."/>
            <person name="Chatterji S."/>
            <person name="Chinwalla A."/>
            <person name="Civetta A."/>
            <person name="Clifton S.W."/>
            <person name="Comeron J.M."/>
            <person name="Costello J.C."/>
            <person name="Coyne J.A."/>
            <person name="Daub J."/>
            <person name="David R.G."/>
            <person name="Delcher A.L."/>
            <person name="Delehaunty K."/>
            <person name="Do C.B."/>
            <person name="Ebling H."/>
            <person name="Edwards K."/>
            <person name="Eickbush T."/>
            <person name="Evans J.D."/>
            <person name="Filipski A."/>
            <person name="Findeiss S."/>
            <person name="Freyhult E."/>
            <person name="Fulton L."/>
            <person name="Fulton R."/>
            <person name="Garcia A.C."/>
            <person name="Gardiner A."/>
            <person name="Garfield D.A."/>
            <person name="Garvin B.E."/>
            <person name="Gibson G."/>
            <person name="Gilbert D."/>
            <person name="Gnerre S."/>
            <person name="Godfrey J."/>
            <person name="Good R."/>
            <person name="Gotea V."/>
            <person name="Gravely B."/>
            <person name="Greenberg A.J."/>
            <person name="Griffiths-Jones S."/>
            <person name="Gross S."/>
            <person name="Guigo R."/>
            <person name="Gustafson E.A."/>
            <person name="Haerty W."/>
            <person name="Hahn M.W."/>
            <person name="Halligan D.L."/>
            <person name="Halpern A.L."/>
            <person name="Halter G.M."/>
            <person name="Han M.V."/>
            <person name="Heger A."/>
            <person name="Hillier L."/>
            <person name="Hinrichs A.S."/>
            <person name="Holmes I."/>
            <person name="Hoskins R.A."/>
            <person name="Hubisz M.J."/>
            <person name="Hultmark D."/>
            <person name="Huntley M.A."/>
            <person name="Jaffe D.B."/>
            <person name="Jagadeeshan S."/>
            <person name="Jeck W.R."/>
            <person name="Johnson J."/>
            <person name="Jones C.D."/>
            <person name="Jordan W.C."/>
            <person name="Karpen G.H."/>
            <person name="Kataoka E."/>
            <person name="Keightley P.D."/>
            <person name="Kheradpour P."/>
            <person name="Kirkness E.F."/>
            <person name="Koerich L.B."/>
            <person name="Kristiansen K."/>
            <person name="Kudrna D."/>
            <person name="Kulathinal R.J."/>
            <person name="Kumar S."/>
            <person name="Kwok R."/>
            <person name="Lander E."/>
            <person name="Langley C.H."/>
            <person name="Lapoint R."/>
            <person name="Lazzaro B.P."/>
            <person name="Lee S.J."/>
            <person name="Levesque L."/>
            <person name="Li R."/>
            <person name="Lin C.F."/>
            <person name="Lin M.F."/>
            <person name="Lindblad-Toh K."/>
            <person name="Llopart A."/>
            <person name="Long M."/>
            <person name="Low L."/>
            <person name="Lozovsky E."/>
            <person name="Lu J."/>
            <person name="Luo M."/>
            <person name="Machado C.A."/>
            <person name="Makalowski W."/>
            <person name="Marzo M."/>
            <person name="Matsuda M."/>
            <person name="Matzkin L."/>
            <person name="McAllister B."/>
            <person name="McBride C.S."/>
            <person name="McKernan B."/>
            <person name="McKernan K."/>
            <person name="Mendez-Lago M."/>
            <person name="Minx P."/>
            <person name="Mollenhauer M.U."/>
            <person name="Montooth K."/>
            <person name="Mount S.M."/>
            <person name="Mu X."/>
            <person name="Myers E."/>
            <person name="Negre B."/>
            <person name="Newfeld S."/>
            <person name="Nielsen R."/>
            <person name="Noor M.A."/>
            <person name="O'Grady P."/>
            <person name="Pachter L."/>
            <person name="Papaceit M."/>
            <person name="Parisi M.J."/>
            <person name="Parisi M."/>
            <person name="Parts L."/>
            <person name="Pedersen J.S."/>
            <person name="Pesole G."/>
            <person name="Phillippy A.M."/>
            <person name="Ponting C.P."/>
            <person name="Pop M."/>
            <person name="Porcelli D."/>
            <person name="Powell J.R."/>
            <person name="Prohaska S."/>
            <person name="Pruitt K."/>
            <person name="Puig M."/>
            <person name="Quesneville H."/>
            <person name="Ram K.R."/>
            <person name="Rand D."/>
            <person name="Rasmussen M.D."/>
            <person name="Reed L.K."/>
            <person name="Reenan R."/>
            <person name="Reily A."/>
            <person name="Remington K.A."/>
            <person name="Rieger T.T."/>
            <person name="Ritchie M.G."/>
            <person name="Robin C."/>
            <person name="Rogers Y.H."/>
            <person name="Rohde C."/>
            <person name="Rozas J."/>
            <person name="Rubenfield M.J."/>
            <person name="Ruiz A."/>
            <person name="Russo S."/>
            <person name="Salzberg S.L."/>
            <person name="Sanchez-Gracia A."/>
            <person name="Saranga D.J."/>
            <person name="Sato H."/>
            <person name="Schaeffer S.W."/>
            <person name="Schatz M.C."/>
            <person name="Schlenke T."/>
            <person name="Schwartz R."/>
            <person name="Segarra C."/>
            <person name="Singh R.S."/>
            <person name="Sirot L."/>
            <person name="Sirota M."/>
            <person name="Sisneros N.B."/>
            <person name="Smith C.D."/>
            <person name="Smith T.F."/>
            <person name="Spieth J."/>
            <person name="Stage D.E."/>
            <person name="Stark A."/>
            <person name="Stephan W."/>
            <person name="Strausberg R.L."/>
            <person name="Strempel S."/>
            <person name="Sturgill D."/>
            <person name="Sutton G."/>
            <person name="Sutton G.G."/>
            <person name="Tao W."/>
            <person name="Teichmann S."/>
            <person name="Tobari Y.N."/>
            <person name="Tomimura Y."/>
            <person name="Tsolas J.M."/>
            <person name="Valente V.L."/>
            <person name="Venter E."/>
            <person name="Venter J.C."/>
            <person name="Vicario S."/>
            <person name="Vieira F.G."/>
            <person name="Vilella A.J."/>
            <person name="Villasante A."/>
            <person name="Walenz B."/>
            <person name="Wang J."/>
            <person name="Wasserman M."/>
            <person name="Watts T."/>
            <person name="Wilson D."/>
            <person name="Wilson R.K."/>
            <person name="Wing R.A."/>
            <person name="Wolfner M.F."/>
            <person name="Wong A."/>
            <person name="Wong G.K."/>
            <person name="Wu C.I."/>
            <person name="Wu G."/>
            <person name="Yamamoto D."/>
            <person name="Yang H.P."/>
            <person name="Yang S.P."/>
            <person name="Yorke J.A."/>
            <person name="Yoshida K."/>
            <person name="Zdobnov E."/>
            <person name="Zhang P."/>
            <person name="Zhang Y."/>
            <person name="Zimin A.V."/>
            <person name="Baldwin J."/>
            <person name="Abdouelleil A."/>
            <person name="Abdulkadir J."/>
            <person name="Abebe A."/>
            <person name="Abera B."/>
            <person name="Abreu J."/>
            <person name="Acer S.C."/>
            <person name="Aftuck L."/>
            <person name="Alexander A."/>
            <person name="An P."/>
            <person name="Anderson E."/>
            <person name="Anderson S."/>
            <person name="Arachi H."/>
            <person name="Azer M."/>
            <person name="Bachantsang P."/>
            <person name="Barry A."/>
            <person name="Bayul T."/>
            <person name="Berlin A."/>
            <person name="Bessette D."/>
            <person name="Bloom T."/>
            <person name="Blye J."/>
            <person name="Boguslavskiy L."/>
            <person name="Bonnet C."/>
            <person name="Boukhgalter B."/>
            <person name="Bourzgui I."/>
            <person name="Brown A."/>
            <person name="Cahill P."/>
            <person name="Channer S."/>
            <person name="Cheshatsang Y."/>
            <person name="Chuda L."/>
            <person name="Citroen M."/>
            <person name="Collymore A."/>
            <person name="Cooke P."/>
            <person name="Costello M."/>
            <person name="D'Aco K."/>
            <person name="Daza R."/>
            <person name="De Haan G."/>
            <person name="DeGray S."/>
            <person name="DeMaso C."/>
            <person name="Dhargay N."/>
            <person name="Dooley K."/>
            <person name="Dooley E."/>
            <person name="Doricent M."/>
            <person name="Dorje P."/>
            <person name="Dorjee K."/>
            <person name="Dupes A."/>
            <person name="Elong R."/>
            <person name="Falk J."/>
            <person name="Farina A."/>
            <person name="Faro S."/>
            <person name="Ferguson D."/>
            <person name="Fisher S."/>
            <person name="Foley C.D."/>
            <person name="Franke A."/>
            <person name="Friedrich D."/>
            <person name="Gadbois L."/>
            <person name="Gearin G."/>
            <person name="Gearin C.R."/>
            <person name="Giannoukos G."/>
            <person name="Goode T."/>
            <person name="Graham J."/>
            <person name="Grandbois E."/>
            <person name="Grewal S."/>
            <person name="Gyaltsen K."/>
            <person name="Hafez N."/>
            <person name="Hagos B."/>
            <person name="Hall J."/>
            <person name="Henson C."/>
            <person name="Hollinger A."/>
            <person name="Honan T."/>
            <person name="Huard M.D."/>
            <person name="Hughes L."/>
            <person name="Hurhula B."/>
            <person name="Husby M.E."/>
            <person name="Kamat A."/>
            <person name="Kanga B."/>
            <person name="Kashin S."/>
            <person name="Khazanovich D."/>
            <person name="Kisner P."/>
            <person name="Lance K."/>
            <person name="Lara M."/>
            <person name="Lee W."/>
            <person name="Lennon N."/>
            <person name="Letendre F."/>
            <person name="LeVine R."/>
            <person name="Lipovsky A."/>
            <person name="Liu X."/>
            <person name="Liu J."/>
            <person name="Liu S."/>
            <person name="Lokyitsang T."/>
            <person name="Lokyitsang Y."/>
            <person name="Lubonja R."/>
            <person name="Lui A."/>
            <person name="MacDonald P."/>
            <person name="Magnisalis V."/>
            <person name="Maru K."/>
            <person name="Matthews C."/>
            <person name="McCusker W."/>
            <person name="McDonough S."/>
            <person name="Mehta T."/>
            <person name="Meldrim J."/>
            <person name="Meneus L."/>
            <person name="Mihai O."/>
            <person name="Mihalev A."/>
            <person name="Mihova T."/>
            <person name="Mittelman R."/>
            <person name="Mlenga V."/>
            <person name="Montmayeur A."/>
            <person name="Mulrain L."/>
            <person name="Navidi A."/>
            <person name="Naylor J."/>
            <person name="Negash T."/>
            <person name="Nguyen T."/>
            <person name="Nguyen N."/>
            <person name="Nicol R."/>
            <person name="Norbu C."/>
            <person name="Norbu N."/>
            <person name="Novod N."/>
            <person name="O'Neill B."/>
            <person name="Osman S."/>
            <person name="Markiewicz E."/>
            <person name="Oyono O.L."/>
            <person name="Patti C."/>
            <person name="Phunkhang P."/>
            <person name="Pierre F."/>
            <person name="Priest M."/>
            <person name="Raghuraman S."/>
            <person name="Rege F."/>
            <person name="Reyes R."/>
            <person name="Rise C."/>
            <person name="Rogov P."/>
            <person name="Ross K."/>
            <person name="Ryan E."/>
            <person name="Settipalli S."/>
            <person name="Shea T."/>
            <person name="Sherpa N."/>
            <person name="Shi L."/>
            <person name="Shih D."/>
            <person name="Sparrow T."/>
            <person name="Spaulding J."/>
            <person name="Stalker J."/>
            <person name="Stange-Thomann N."/>
            <person name="Stavropoulos S."/>
            <person name="Stone C."/>
            <person name="Strader C."/>
            <person name="Tesfaye S."/>
            <person name="Thomson T."/>
            <person name="Thoulutsang Y."/>
            <person name="Thoulutsang D."/>
            <person name="Topham K."/>
            <person name="Topping I."/>
            <person name="Tsamla T."/>
            <person name="Vassiliev H."/>
            <person name="Vo A."/>
            <person name="Wangchuk T."/>
            <person name="Wangdi T."/>
            <person name="Weiand M."/>
            <person name="Wilkinson J."/>
            <person name="Wilson A."/>
            <person name="Yadav S."/>
            <person name="Young G."/>
            <person name="Yu Q."/>
            <person name="Zembek L."/>
            <person name="Zhong D."/>
            <person name="Zimmer A."/>
            <person name="Zwirko Z."/>
            <person name="Jaffe D.B."/>
            <person name="Alvarez P."/>
            <person name="Brockman W."/>
            <person name="Butler J."/>
            <person name="Chin C."/>
            <person name="Gnerre S."/>
            <person name="Grabherr M."/>
            <person name="Kleber M."/>
            <person name="Mauceli E."/>
            <person name="MacCallum I."/>
        </authorList>
    </citation>
    <scope>NUCLEOTIDE SEQUENCE [LARGE SCALE GENOMIC DNA]</scope>
    <source>
        <strain evidence="7">MSH-3 / Tucson 14011-0111.49</strain>
    </source>
</reference>
<evidence type="ECO:0000256" key="2">
    <source>
        <dbReference type="ARBA" id="ARBA00022525"/>
    </source>
</evidence>
<feature type="region of interest" description="Disordered" evidence="3">
    <location>
        <begin position="376"/>
        <end position="433"/>
    </location>
</feature>
<protein>
    <submittedName>
        <fullName evidence="6">GL21743</fullName>
    </submittedName>
</protein>
<evidence type="ECO:0000256" key="4">
    <source>
        <dbReference type="SAM" id="SignalP"/>
    </source>
</evidence>
<evidence type="ECO:0000256" key="3">
    <source>
        <dbReference type="SAM" id="MobiDB-lite"/>
    </source>
</evidence>
<dbReference type="Gene3D" id="3.40.33.10">
    <property type="entry name" value="CAP"/>
    <property type="match status" value="1"/>
</dbReference>
<gene>
    <name evidence="6" type="primary">Dper\GL21743</name>
    <name evidence="6" type="ORF">Dper_GL21743</name>
</gene>
<feature type="signal peptide" evidence="4">
    <location>
        <begin position="1"/>
        <end position="18"/>
    </location>
</feature>
<evidence type="ECO:0000313" key="7">
    <source>
        <dbReference type="Proteomes" id="UP000008744"/>
    </source>
</evidence>
<feature type="compositionally biased region" description="Basic residues" evidence="3">
    <location>
        <begin position="204"/>
        <end position="216"/>
    </location>
</feature>
<dbReference type="InterPro" id="IPR014044">
    <property type="entry name" value="CAP_dom"/>
</dbReference>
<dbReference type="SUPFAM" id="SSF55797">
    <property type="entry name" value="PR-1-like"/>
    <property type="match status" value="1"/>
</dbReference>
<dbReference type="Proteomes" id="UP000008744">
    <property type="component" value="Unassembled WGS sequence"/>
</dbReference>
<dbReference type="GO" id="GO:0005576">
    <property type="term" value="C:extracellular region"/>
    <property type="evidence" value="ECO:0007669"/>
    <property type="project" value="UniProtKB-SubCell"/>
</dbReference>
<feature type="compositionally biased region" description="Basic and acidic residues" evidence="3">
    <location>
        <begin position="284"/>
        <end position="335"/>
    </location>
</feature>
<evidence type="ECO:0000313" key="6">
    <source>
        <dbReference type="EMBL" id="EDW34112.1"/>
    </source>
</evidence>
<dbReference type="AlphaFoldDB" id="B4GES7"/>
<dbReference type="EMBL" id="CH479182">
    <property type="protein sequence ID" value="EDW34112.1"/>
    <property type="molecule type" value="Genomic_DNA"/>
</dbReference>
<dbReference type="CDD" id="cd05380">
    <property type="entry name" value="CAP_euk"/>
    <property type="match status" value="1"/>
</dbReference>
<feature type="domain" description="SCP" evidence="5">
    <location>
        <begin position="69"/>
        <end position="201"/>
    </location>
</feature>